<evidence type="ECO:0000256" key="1">
    <source>
        <dbReference type="ARBA" id="ARBA00005290"/>
    </source>
</evidence>
<evidence type="ECO:0000313" key="6">
    <source>
        <dbReference type="EMBL" id="VDP23239.1"/>
    </source>
</evidence>
<dbReference type="Pfam" id="PF03029">
    <property type="entry name" value="ATP_bind_1"/>
    <property type="match status" value="1"/>
</dbReference>
<keyword evidence="3 5" id="KW-0378">Hydrolase</keyword>
<organism evidence="8">
    <name type="scientific">Echinostoma caproni</name>
    <dbReference type="NCBI Taxonomy" id="27848"/>
    <lineage>
        <taxon>Eukaryota</taxon>
        <taxon>Metazoa</taxon>
        <taxon>Spiralia</taxon>
        <taxon>Lophotrochozoa</taxon>
        <taxon>Platyhelminthes</taxon>
        <taxon>Trematoda</taxon>
        <taxon>Digenea</taxon>
        <taxon>Plagiorchiida</taxon>
        <taxon>Echinostomata</taxon>
        <taxon>Echinostomatoidea</taxon>
        <taxon>Echinostomatidae</taxon>
        <taxon>Echinostoma</taxon>
    </lineage>
</organism>
<evidence type="ECO:0000256" key="3">
    <source>
        <dbReference type="ARBA" id="ARBA00022801"/>
    </source>
</evidence>
<comment type="subunit">
    <text evidence="5">Binds to RNA polymerase II (RNAPII).</text>
</comment>
<proteinExistence type="inferred from homology"/>
<keyword evidence="4 5" id="KW-0342">GTP-binding</keyword>
<sequence length="140" mass="15382">MVENSSSDPPPTTIYPGGLGLFGQLVIGPPGSGKTTYCNAMAEFLTNLGRKVEVINLDPANDSLPYTCSINLSDLIRLDEVMDYLGLGPNGGLIYCMDYLYINRDWLTTRLARLRQENPKCYLIFDCPGQVSVTFFSSGL</sequence>
<dbReference type="Gene3D" id="3.40.50.300">
    <property type="entry name" value="P-loop containing nucleotide triphosphate hydrolases"/>
    <property type="match status" value="1"/>
</dbReference>
<accession>A0A183A0K2</accession>
<keyword evidence="7" id="KW-1185">Reference proteome</keyword>
<dbReference type="InterPro" id="IPR027417">
    <property type="entry name" value="P-loop_NTPase"/>
</dbReference>
<gene>
    <name evidence="6" type="ORF">ECPE_LOCUS487</name>
</gene>
<dbReference type="GO" id="GO:0005737">
    <property type="term" value="C:cytoplasm"/>
    <property type="evidence" value="ECO:0007669"/>
    <property type="project" value="TreeGrafter"/>
</dbReference>
<protein>
    <recommendedName>
        <fullName evidence="5">GPN-loop GTPase 2</fullName>
    </recommendedName>
</protein>
<dbReference type="GO" id="GO:0005525">
    <property type="term" value="F:GTP binding"/>
    <property type="evidence" value="ECO:0007669"/>
    <property type="project" value="UniProtKB-KW"/>
</dbReference>
<evidence type="ECO:0000256" key="4">
    <source>
        <dbReference type="ARBA" id="ARBA00023134"/>
    </source>
</evidence>
<reference evidence="6 7" key="2">
    <citation type="submission" date="2018-11" db="EMBL/GenBank/DDBJ databases">
        <authorList>
            <consortium name="Pathogen Informatics"/>
        </authorList>
    </citation>
    <scope>NUCLEOTIDE SEQUENCE [LARGE SCALE GENOMIC DNA]</scope>
    <source>
        <strain evidence="6 7">Egypt</strain>
    </source>
</reference>
<dbReference type="EMBL" id="UZAN01001640">
    <property type="protein sequence ID" value="VDP23239.1"/>
    <property type="molecule type" value="Genomic_DNA"/>
</dbReference>
<dbReference type="PANTHER" id="PTHR21231:SF3">
    <property type="entry name" value="GPN-LOOP GTPASE 2"/>
    <property type="match status" value="1"/>
</dbReference>
<reference evidence="8" key="1">
    <citation type="submission" date="2016-06" db="UniProtKB">
        <authorList>
            <consortium name="WormBaseParasite"/>
        </authorList>
    </citation>
    <scope>IDENTIFICATION</scope>
</reference>
<evidence type="ECO:0000256" key="5">
    <source>
        <dbReference type="RuleBase" id="RU365059"/>
    </source>
</evidence>
<comment type="function">
    <text evidence="5">Small GTPase required for proper localization of RNA polymerase II and III (RNAPII and RNAPIII). May act at an RNAP assembly step prior to nuclear import.</text>
</comment>
<dbReference type="PANTHER" id="PTHR21231">
    <property type="entry name" value="XPA-BINDING PROTEIN 1-RELATED"/>
    <property type="match status" value="1"/>
</dbReference>
<dbReference type="AlphaFoldDB" id="A0A183A0K2"/>
<dbReference type="SUPFAM" id="SSF52540">
    <property type="entry name" value="P-loop containing nucleoside triphosphate hydrolases"/>
    <property type="match status" value="1"/>
</dbReference>
<dbReference type="WBParaSite" id="ECPE_0000048701-mRNA-1">
    <property type="protein sequence ID" value="ECPE_0000048701-mRNA-1"/>
    <property type="gene ID" value="ECPE_0000048701"/>
</dbReference>
<name>A0A183A0K2_9TREM</name>
<dbReference type="OrthoDB" id="5839at2759"/>
<dbReference type="Proteomes" id="UP000272942">
    <property type="component" value="Unassembled WGS sequence"/>
</dbReference>
<evidence type="ECO:0000313" key="7">
    <source>
        <dbReference type="Proteomes" id="UP000272942"/>
    </source>
</evidence>
<evidence type="ECO:0000313" key="8">
    <source>
        <dbReference type="WBParaSite" id="ECPE_0000048701-mRNA-1"/>
    </source>
</evidence>
<comment type="similarity">
    <text evidence="1 5">Belongs to the GPN-loop GTPase family.</text>
</comment>
<evidence type="ECO:0000256" key="2">
    <source>
        <dbReference type="ARBA" id="ARBA00022741"/>
    </source>
</evidence>
<keyword evidence="2 5" id="KW-0547">Nucleotide-binding</keyword>
<dbReference type="GO" id="GO:0003924">
    <property type="term" value="F:GTPase activity"/>
    <property type="evidence" value="ECO:0007669"/>
    <property type="project" value="TreeGrafter"/>
</dbReference>
<dbReference type="InterPro" id="IPR004130">
    <property type="entry name" value="Gpn"/>
</dbReference>